<dbReference type="Proteomes" id="UP000729402">
    <property type="component" value="Unassembled WGS sequence"/>
</dbReference>
<comment type="caution">
    <text evidence="2">The sequence shown here is derived from an EMBL/GenBank/DDBJ whole genome shotgun (WGS) entry which is preliminary data.</text>
</comment>
<dbReference type="AlphaFoldDB" id="A0A8J5WIQ2"/>
<gene>
    <name evidence="2" type="ORF">GUJ93_ZPchr0012g19972</name>
</gene>
<accession>A0A8J5WIQ2</accession>
<proteinExistence type="predicted"/>
<feature type="region of interest" description="Disordered" evidence="1">
    <location>
        <begin position="86"/>
        <end position="125"/>
    </location>
</feature>
<name>A0A8J5WIQ2_ZIZPA</name>
<dbReference type="EMBL" id="JAAALK010000080">
    <property type="protein sequence ID" value="KAG8091965.1"/>
    <property type="molecule type" value="Genomic_DNA"/>
</dbReference>
<reference evidence="2" key="2">
    <citation type="submission" date="2021-02" db="EMBL/GenBank/DDBJ databases">
        <authorList>
            <person name="Kimball J.A."/>
            <person name="Haas M.W."/>
            <person name="Macchietto M."/>
            <person name="Kono T."/>
            <person name="Duquette J."/>
            <person name="Shao M."/>
        </authorList>
    </citation>
    <scope>NUCLEOTIDE SEQUENCE</scope>
    <source>
        <tissue evidence="2">Fresh leaf tissue</tissue>
    </source>
</reference>
<keyword evidence="3" id="KW-1185">Reference proteome</keyword>
<evidence type="ECO:0000256" key="1">
    <source>
        <dbReference type="SAM" id="MobiDB-lite"/>
    </source>
</evidence>
<sequence length="125" mass="13193">MCCAPCSSLRLICPPHRVRASLRRAPASVCLSSSPEAVGVGCRWVRDARGQGMARVCAALQRAREPEVRVSVVQRGRSPEIEGALLDGGLPSCAGATASPSQLHSPTTDRDNRIDPFSSTGLRAV</sequence>
<protein>
    <submittedName>
        <fullName evidence="2">Uncharacterized protein</fullName>
    </submittedName>
</protein>
<organism evidence="2 3">
    <name type="scientific">Zizania palustris</name>
    <name type="common">Northern wild rice</name>
    <dbReference type="NCBI Taxonomy" id="103762"/>
    <lineage>
        <taxon>Eukaryota</taxon>
        <taxon>Viridiplantae</taxon>
        <taxon>Streptophyta</taxon>
        <taxon>Embryophyta</taxon>
        <taxon>Tracheophyta</taxon>
        <taxon>Spermatophyta</taxon>
        <taxon>Magnoliopsida</taxon>
        <taxon>Liliopsida</taxon>
        <taxon>Poales</taxon>
        <taxon>Poaceae</taxon>
        <taxon>BOP clade</taxon>
        <taxon>Oryzoideae</taxon>
        <taxon>Oryzeae</taxon>
        <taxon>Zizaniinae</taxon>
        <taxon>Zizania</taxon>
    </lineage>
</organism>
<evidence type="ECO:0000313" key="2">
    <source>
        <dbReference type="EMBL" id="KAG8091965.1"/>
    </source>
</evidence>
<reference evidence="2" key="1">
    <citation type="journal article" date="2021" name="bioRxiv">
        <title>Whole Genome Assembly and Annotation of Northern Wild Rice, Zizania palustris L., Supports a Whole Genome Duplication in the Zizania Genus.</title>
        <authorList>
            <person name="Haas M."/>
            <person name="Kono T."/>
            <person name="Macchietto M."/>
            <person name="Millas R."/>
            <person name="McGilp L."/>
            <person name="Shao M."/>
            <person name="Duquette J."/>
            <person name="Hirsch C.N."/>
            <person name="Kimball J."/>
        </authorList>
    </citation>
    <scope>NUCLEOTIDE SEQUENCE</scope>
    <source>
        <tissue evidence="2">Fresh leaf tissue</tissue>
    </source>
</reference>
<evidence type="ECO:0000313" key="3">
    <source>
        <dbReference type="Proteomes" id="UP000729402"/>
    </source>
</evidence>